<gene>
    <name evidence="7" type="ORF">GGR16_000872</name>
</gene>
<sequence>MPVPLFDLIVLGIVVISALLATVRGFTREVLAIASWGAAAVAALMLHPALLPYVKQHISNPTIALVVAIAAIFLVTLIIVSFITVQLSDLVLDSRIGALDRSLGFVFGAARGFLICAVAFLFFNWLITPEMQPEWARDAKTRGILQSTGNSLMALLPDDPETAILQRLKRTKPEGETEEPPAEAVPEQRTQQTPGSYEQGDRQGIRALAGGNN</sequence>
<keyword evidence="3 6" id="KW-1133">Transmembrane helix</keyword>
<feature type="region of interest" description="Disordered" evidence="5">
    <location>
        <begin position="168"/>
        <end position="213"/>
    </location>
</feature>
<keyword evidence="8" id="KW-1185">Reference proteome</keyword>
<evidence type="ECO:0000256" key="6">
    <source>
        <dbReference type="SAM" id="Phobius"/>
    </source>
</evidence>
<feature type="transmembrane region" description="Helical" evidence="6">
    <location>
        <begin position="5"/>
        <end position="24"/>
    </location>
</feature>
<dbReference type="InterPro" id="IPR003825">
    <property type="entry name" value="Colicin-V_CvpA"/>
</dbReference>
<dbReference type="GO" id="GO:0009403">
    <property type="term" value="P:toxin biosynthetic process"/>
    <property type="evidence" value="ECO:0007669"/>
    <property type="project" value="InterPro"/>
</dbReference>
<proteinExistence type="predicted"/>
<dbReference type="AlphaFoldDB" id="A0A840BYL3"/>
<dbReference type="PANTHER" id="PTHR36926">
    <property type="entry name" value="COLICIN V PRODUCTION PROTEIN"/>
    <property type="match status" value="1"/>
</dbReference>
<keyword evidence="2 6" id="KW-0812">Transmembrane</keyword>
<accession>A0A840BYL3</accession>
<keyword evidence="4 6" id="KW-0472">Membrane</keyword>
<dbReference type="Pfam" id="PF02674">
    <property type="entry name" value="Colicin_V"/>
    <property type="match status" value="1"/>
</dbReference>
<evidence type="ECO:0000256" key="4">
    <source>
        <dbReference type="ARBA" id="ARBA00023136"/>
    </source>
</evidence>
<evidence type="ECO:0000256" key="2">
    <source>
        <dbReference type="ARBA" id="ARBA00022692"/>
    </source>
</evidence>
<dbReference type="GO" id="GO:0016020">
    <property type="term" value="C:membrane"/>
    <property type="evidence" value="ECO:0007669"/>
    <property type="project" value="UniProtKB-SubCell"/>
</dbReference>
<dbReference type="Proteomes" id="UP000577362">
    <property type="component" value="Unassembled WGS sequence"/>
</dbReference>
<comment type="subcellular location">
    <subcellularLocation>
        <location evidence="1">Membrane</location>
        <topology evidence="1">Multi-pass membrane protein</topology>
    </subcellularLocation>
</comment>
<dbReference type="PANTHER" id="PTHR36926:SF1">
    <property type="entry name" value="COLICIN V PRODUCTION PROTEIN"/>
    <property type="match status" value="1"/>
</dbReference>
<evidence type="ECO:0000313" key="7">
    <source>
        <dbReference type="EMBL" id="MBB4015866.1"/>
    </source>
</evidence>
<dbReference type="RefSeq" id="WP_019401923.1">
    <property type="nucleotide sequence ID" value="NZ_JACIEN010000001.1"/>
</dbReference>
<feature type="transmembrane region" description="Helical" evidence="6">
    <location>
        <begin position="30"/>
        <end position="51"/>
    </location>
</feature>
<evidence type="ECO:0000256" key="1">
    <source>
        <dbReference type="ARBA" id="ARBA00004141"/>
    </source>
</evidence>
<protein>
    <submittedName>
        <fullName evidence="7">Membrane protein required for colicin V production</fullName>
    </submittedName>
</protein>
<dbReference type="InterPro" id="IPR052719">
    <property type="entry name" value="CvpA-like"/>
</dbReference>
<evidence type="ECO:0000256" key="5">
    <source>
        <dbReference type="SAM" id="MobiDB-lite"/>
    </source>
</evidence>
<reference evidence="7 8" key="1">
    <citation type="submission" date="2020-08" db="EMBL/GenBank/DDBJ databases">
        <title>Genomic Encyclopedia of Type Strains, Phase IV (KMG-IV): sequencing the most valuable type-strain genomes for metagenomic binning, comparative biology and taxonomic classification.</title>
        <authorList>
            <person name="Goeker M."/>
        </authorList>
    </citation>
    <scope>NUCLEOTIDE SEQUENCE [LARGE SCALE GENOMIC DNA]</scope>
    <source>
        <strain evidence="7 8">DSM 103737</strain>
    </source>
</reference>
<organism evidence="7 8">
    <name type="scientific">Chelatococcus caeni</name>
    <dbReference type="NCBI Taxonomy" id="1348468"/>
    <lineage>
        <taxon>Bacteria</taxon>
        <taxon>Pseudomonadati</taxon>
        <taxon>Pseudomonadota</taxon>
        <taxon>Alphaproteobacteria</taxon>
        <taxon>Hyphomicrobiales</taxon>
        <taxon>Chelatococcaceae</taxon>
        <taxon>Chelatococcus</taxon>
    </lineage>
</organism>
<feature type="transmembrane region" description="Helical" evidence="6">
    <location>
        <begin position="63"/>
        <end position="85"/>
    </location>
</feature>
<evidence type="ECO:0000256" key="3">
    <source>
        <dbReference type="ARBA" id="ARBA00022989"/>
    </source>
</evidence>
<evidence type="ECO:0000313" key="8">
    <source>
        <dbReference type="Proteomes" id="UP000577362"/>
    </source>
</evidence>
<dbReference type="EMBL" id="JACIEN010000001">
    <property type="protein sequence ID" value="MBB4015866.1"/>
    <property type="molecule type" value="Genomic_DNA"/>
</dbReference>
<feature type="transmembrane region" description="Helical" evidence="6">
    <location>
        <begin position="105"/>
        <end position="127"/>
    </location>
</feature>
<name>A0A840BYL3_9HYPH</name>
<comment type="caution">
    <text evidence="7">The sequence shown here is derived from an EMBL/GenBank/DDBJ whole genome shotgun (WGS) entry which is preliminary data.</text>
</comment>